<evidence type="ECO:0008006" key="4">
    <source>
        <dbReference type="Google" id="ProtNLM"/>
    </source>
</evidence>
<feature type="compositionally biased region" description="Low complexity" evidence="1">
    <location>
        <begin position="303"/>
        <end position="318"/>
    </location>
</feature>
<protein>
    <recommendedName>
        <fullName evidence="4">PPE family domain-containing protein</fullName>
    </recommendedName>
</protein>
<feature type="region of interest" description="Disordered" evidence="1">
    <location>
        <begin position="257"/>
        <end position="381"/>
    </location>
</feature>
<dbReference type="Proteomes" id="UP000584374">
    <property type="component" value="Unassembled WGS sequence"/>
</dbReference>
<feature type="region of interest" description="Disordered" evidence="1">
    <location>
        <begin position="174"/>
        <end position="233"/>
    </location>
</feature>
<accession>A0A840Q758</accession>
<evidence type="ECO:0000256" key="1">
    <source>
        <dbReference type="SAM" id="MobiDB-lite"/>
    </source>
</evidence>
<keyword evidence="3" id="KW-1185">Reference proteome</keyword>
<gene>
    <name evidence="2" type="ORF">BJ970_004038</name>
</gene>
<dbReference type="RefSeq" id="WP_184727636.1">
    <property type="nucleotide sequence ID" value="NZ_JACHIW010000001.1"/>
</dbReference>
<feature type="compositionally biased region" description="Low complexity" evidence="1">
    <location>
        <begin position="211"/>
        <end position="228"/>
    </location>
</feature>
<reference evidence="2 3" key="1">
    <citation type="submission" date="2020-08" db="EMBL/GenBank/DDBJ databases">
        <title>Sequencing the genomes of 1000 actinobacteria strains.</title>
        <authorList>
            <person name="Klenk H.-P."/>
        </authorList>
    </citation>
    <scope>NUCLEOTIDE SEQUENCE [LARGE SCALE GENOMIC DNA]</scope>
    <source>
        <strain evidence="2 3">DSM 45584</strain>
    </source>
</reference>
<evidence type="ECO:0000313" key="2">
    <source>
        <dbReference type="EMBL" id="MBB5156504.1"/>
    </source>
</evidence>
<organism evidence="2 3">
    <name type="scientific">Saccharopolyspora phatthalungensis</name>
    <dbReference type="NCBI Taxonomy" id="664693"/>
    <lineage>
        <taxon>Bacteria</taxon>
        <taxon>Bacillati</taxon>
        <taxon>Actinomycetota</taxon>
        <taxon>Actinomycetes</taxon>
        <taxon>Pseudonocardiales</taxon>
        <taxon>Pseudonocardiaceae</taxon>
        <taxon>Saccharopolyspora</taxon>
    </lineage>
</organism>
<proteinExistence type="predicted"/>
<dbReference type="AlphaFoldDB" id="A0A840Q758"/>
<sequence>MQFALGTRKQWDGQLTQMAVGVGSFSGLLAVPLSGLGNVVGNAVTKVLVRGLGDEIDAAVLTVAAAQAVVKHAELYPVSSIARFADVVAKSLDDYTGTSVRAMWAARFGHGLGESLEEGLTEMLGEAGYAAISGQGAQWNPFSFTAGMSEAVGPGLGNLAGLAVRGELTPAGRARDAVGGEKGFGNAGIDTSGELKTGSDSQTGEKSDFLSEVSGVDSDVSVPGSEPVHAGANPGPASVAWGAALMSVFLPAGADTAKEPRGGVSGAPQGENGEVAKETAAGLSSFSDTPPVSPVQGPWVPDTSVATHAGGAATSSGVPRGVDTGAAAGQDVMIGARETRTKSVPPAWHEGEATVESAQDRPGTPPPPYGAPQVGGVVHSD</sequence>
<evidence type="ECO:0000313" key="3">
    <source>
        <dbReference type="Proteomes" id="UP000584374"/>
    </source>
</evidence>
<dbReference type="EMBL" id="JACHIW010000001">
    <property type="protein sequence ID" value="MBB5156504.1"/>
    <property type="molecule type" value="Genomic_DNA"/>
</dbReference>
<name>A0A840Q758_9PSEU</name>
<comment type="caution">
    <text evidence="2">The sequence shown here is derived from an EMBL/GenBank/DDBJ whole genome shotgun (WGS) entry which is preliminary data.</text>
</comment>
<feature type="compositionally biased region" description="Low complexity" evidence="1">
    <location>
        <begin position="371"/>
        <end position="381"/>
    </location>
</feature>